<sequence>MGYITKGARGFFYSHQAIPLYKFPPMWDFIPHNMNLLQTHTTLAHRCQQGVDEGGEERVDSALVGRTRRVLGLGATAEDEGVDDGGRGGCKNGEDEEEKETMHGWVWHGACVEAKRGVVFWGECCYCYGEGCFRENLRKEVTKLMQEEAIYGCGKKSK</sequence>
<organism evidence="1 2">
    <name type="scientific">Phaseolus angularis</name>
    <name type="common">Azuki bean</name>
    <name type="synonym">Vigna angularis</name>
    <dbReference type="NCBI Taxonomy" id="3914"/>
    <lineage>
        <taxon>Eukaryota</taxon>
        <taxon>Viridiplantae</taxon>
        <taxon>Streptophyta</taxon>
        <taxon>Embryophyta</taxon>
        <taxon>Tracheophyta</taxon>
        <taxon>Spermatophyta</taxon>
        <taxon>Magnoliopsida</taxon>
        <taxon>eudicotyledons</taxon>
        <taxon>Gunneridae</taxon>
        <taxon>Pentapetalae</taxon>
        <taxon>rosids</taxon>
        <taxon>fabids</taxon>
        <taxon>Fabales</taxon>
        <taxon>Fabaceae</taxon>
        <taxon>Papilionoideae</taxon>
        <taxon>50 kb inversion clade</taxon>
        <taxon>NPAAA clade</taxon>
        <taxon>indigoferoid/millettioid clade</taxon>
        <taxon>Phaseoleae</taxon>
        <taxon>Vigna</taxon>
    </lineage>
</organism>
<proteinExistence type="predicted"/>
<reference evidence="2" key="1">
    <citation type="journal article" date="2015" name="Proc. Natl. Acad. Sci. U.S.A.">
        <title>Genome sequencing of adzuki bean (Vigna angularis) provides insight into high starch and low fat accumulation and domestication.</title>
        <authorList>
            <person name="Yang K."/>
            <person name="Tian Z."/>
            <person name="Chen C."/>
            <person name="Luo L."/>
            <person name="Zhao B."/>
            <person name="Wang Z."/>
            <person name="Yu L."/>
            <person name="Li Y."/>
            <person name="Sun Y."/>
            <person name="Li W."/>
            <person name="Chen Y."/>
            <person name="Li Y."/>
            <person name="Zhang Y."/>
            <person name="Ai D."/>
            <person name="Zhao J."/>
            <person name="Shang C."/>
            <person name="Ma Y."/>
            <person name="Wu B."/>
            <person name="Wang M."/>
            <person name="Gao L."/>
            <person name="Sun D."/>
            <person name="Zhang P."/>
            <person name="Guo F."/>
            <person name="Wang W."/>
            <person name="Li Y."/>
            <person name="Wang J."/>
            <person name="Varshney R.K."/>
            <person name="Wang J."/>
            <person name="Ling H.Q."/>
            <person name="Wan P."/>
        </authorList>
    </citation>
    <scope>NUCLEOTIDE SEQUENCE</scope>
    <source>
        <strain evidence="2">cv. Jingnong 6</strain>
    </source>
</reference>
<dbReference type="EMBL" id="CM003377">
    <property type="protein sequence ID" value="KOM47160.1"/>
    <property type="molecule type" value="Genomic_DNA"/>
</dbReference>
<accession>A0A0L9UWC3</accession>
<dbReference type="Proteomes" id="UP000053144">
    <property type="component" value="Chromosome 7"/>
</dbReference>
<evidence type="ECO:0000313" key="2">
    <source>
        <dbReference type="Proteomes" id="UP000053144"/>
    </source>
</evidence>
<dbReference type="Gramene" id="KOM47160">
    <property type="protein sequence ID" value="KOM47160"/>
    <property type="gene ID" value="LR48_Vigan07g086400"/>
</dbReference>
<gene>
    <name evidence="1" type="ORF">LR48_Vigan07g086400</name>
</gene>
<protein>
    <submittedName>
        <fullName evidence="1">Uncharacterized protein</fullName>
    </submittedName>
</protein>
<name>A0A0L9UWC3_PHAAN</name>
<evidence type="ECO:0000313" key="1">
    <source>
        <dbReference type="EMBL" id="KOM47160.1"/>
    </source>
</evidence>
<dbReference type="AlphaFoldDB" id="A0A0L9UWC3"/>